<evidence type="ECO:0000256" key="1">
    <source>
        <dbReference type="ARBA" id="ARBA00023125"/>
    </source>
</evidence>
<dbReference type="GO" id="GO:0003677">
    <property type="term" value="F:DNA binding"/>
    <property type="evidence" value="ECO:0007669"/>
    <property type="project" value="UniProtKB-KW"/>
</dbReference>
<dbReference type="KEGG" id="pms:KNP414_02481"/>
<dbReference type="CDD" id="cd00090">
    <property type="entry name" value="HTH_ARSR"/>
    <property type="match status" value="1"/>
</dbReference>
<feature type="domain" description="Transcription regulator PadR N-terminal" evidence="2">
    <location>
        <begin position="14"/>
        <end position="87"/>
    </location>
</feature>
<dbReference type="InterPro" id="IPR052509">
    <property type="entry name" value="Metal_resp_DNA-bind_regulator"/>
</dbReference>
<dbReference type="AlphaFoldDB" id="F8F857"/>
<reference evidence="3 4" key="2">
    <citation type="journal article" date="2013" name="Genome Announc.">
        <title>Genome Sequence of Growth-Improving Paenibacillus mucilaginosus Strain KNP414.</title>
        <authorList>
            <person name="Lu J.J."/>
            <person name="Wang J.F."/>
            <person name="Hu X.F."/>
        </authorList>
    </citation>
    <scope>NUCLEOTIDE SEQUENCE [LARGE SCALE GENOMIC DNA]</scope>
    <source>
        <strain evidence="3 4">KNP414</strain>
    </source>
</reference>
<dbReference type="InterPro" id="IPR011991">
    <property type="entry name" value="ArsR-like_HTH"/>
</dbReference>
<dbReference type="Pfam" id="PF03551">
    <property type="entry name" value="PadR"/>
    <property type="match status" value="1"/>
</dbReference>
<evidence type="ECO:0000313" key="3">
    <source>
        <dbReference type="EMBL" id="AEI41042.1"/>
    </source>
</evidence>
<evidence type="ECO:0000313" key="4">
    <source>
        <dbReference type="Proteomes" id="UP000006620"/>
    </source>
</evidence>
<dbReference type="PATRIC" id="fig|1036673.3.peg.2242"/>
<sequence>MRNEMIKGYIDAIILSILQNGDAYGYEITKIVNASTEGAFELKEGTLYPALKRLEANGFIEGYWDERDAGPRRRYYRITEEGQGKLARNKESWVRNTHIINQFLGGLGHGQGGPLSEPNT</sequence>
<keyword evidence="1" id="KW-0238">DNA-binding</keyword>
<dbReference type="InterPro" id="IPR036390">
    <property type="entry name" value="WH_DNA-bd_sf"/>
</dbReference>
<accession>F8F857</accession>
<organism evidence="3 4">
    <name type="scientific">Paenibacillus mucilaginosus (strain KNP414)</name>
    <dbReference type="NCBI Taxonomy" id="1036673"/>
    <lineage>
        <taxon>Bacteria</taxon>
        <taxon>Bacillati</taxon>
        <taxon>Bacillota</taxon>
        <taxon>Bacilli</taxon>
        <taxon>Bacillales</taxon>
        <taxon>Paenibacillaceae</taxon>
        <taxon>Paenibacillus</taxon>
    </lineage>
</organism>
<proteinExistence type="predicted"/>
<dbReference type="InterPro" id="IPR036388">
    <property type="entry name" value="WH-like_DNA-bd_sf"/>
</dbReference>
<name>F8F857_PAEMK</name>
<reference evidence="4" key="1">
    <citation type="submission" date="2011-06" db="EMBL/GenBank/DDBJ databases">
        <title>Complete genome sequence of Paenibacillus mucilaginosus KNP414.</title>
        <authorList>
            <person name="Wang J."/>
            <person name="Hu S."/>
            <person name="Hu X."/>
            <person name="Zhang B."/>
            <person name="Dong D."/>
            <person name="Zhang S."/>
            <person name="Zhao K."/>
            <person name="Wu D."/>
        </authorList>
    </citation>
    <scope>NUCLEOTIDE SEQUENCE [LARGE SCALE GENOMIC DNA]</scope>
    <source>
        <strain evidence="4">KNP414</strain>
    </source>
</reference>
<dbReference type="Proteomes" id="UP000006620">
    <property type="component" value="Chromosome"/>
</dbReference>
<dbReference type="RefSeq" id="WP_013916203.1">
    <property type="nucleotide sequence ID" value="NC_015690.1"/>
</dbReference>
<dbReference type="SUPFAM" id="SSF46785">
    <property type="entry name" value="Winged helix' DNA-binding domain"/>
    <property type="match status" value="1"/>
</dbReference>
<dbReference type="PANTHER" id="PTHR33169">
    <property type="entry name" value="PADR-FAMILY TRANSCRIPTIONAL REGULATOR"/>
    <property type="match status" value="1"/>
</dbReference>
<dbReference type="EMBL" id="CP002869">
    <property type="protein sequence ID" value="AEI41042.1"/>
    <property type="molecule type" value="Genomic_DNA"/>
</dbReference>
<gene>
    <name evidence="3" type="ordered locus">KNP414_02481</name>
</gene>
<dbReference type="HOGENOM" id="CLU_063440_3_3_9"/>
<dbReference type="PANTHER" id="PTHR33169:SF14">
    <property type="entry name" value="TRANSCRIPTIONAL REGULATOR RV3488"/>
    <property type="match status" value="1"/>
</dbReference>
<dbReference type="Gene3D" id="1.10.10.10">
    <property type="entry name" value="Winged helix-like DNA-binding domain superfamily/Winged helix DNA-binding domain"/>
    <property type="match status" value="1"/>
</dbReference>
<protein>
    <submittedName>
        <fullName evidence="3">Transcriptional regulator, PadR-like family</fullName>
    </submittedName>
</protein>
<evidence type="ECO:0000259" key="2">
    <source>
        <dbReference type="Pfam" id="PF03551"/>
    </source>
</evidence>
<dbReference type="InterPro" id="IPR005149">
    <property type="entry name" value="Tscrpt_reg_PadR_N"/>
</dbReference>